<keyword evidence="4" id="KW-1185">Reference proteome</keyword>
<keyword evidence="3" id="KW-0503">Monooxygenase</keyword>
<reference evidence="4" key="1">
    <citation type="journal article" date="2019" name="Int. J. Syst. Evol. Microbiol.">
        <title>The Global Catalogue of Microorganisms (GCM) 10K type strain sequencing project: providing services to taxonomists for standard genome sequencing and annotation.</title>
        <authorList>
            <consortium name="The Broad Institute Genomics Platform"/>
            <consortium name="The Broad Institute Genome Sequencing Center for Infectious Disease"/>
            <person name="Wu L."/>
            <person name="Ma J."/>
        </authorList>
    </citation>
    <scope>NUCLEOTIDE SEQUENCE [LARGE SCALE GENOMIC DNA]</scope>
    <source>
        <strain evidence="4">PCU 347</strain>
    </source>
</reference>
<dbReference type="Proteomes" id="UP001595824">
    <property type="component" value="Unassembled WGS sequence"/>
</dbReference>
<evidence type="ECO:0000313" key="3">
    <source>
        <dbReference type="EMBL" id="MFC4326448.1"/>
    </source>
</evidence>
<evidence type="ECO:0000259" key="2">
    <source>
        <dbReference type="Pfam" id="PF01494"/>
    </source>
</evidence>
<comment type="caution">
    <text evidence="3">The sequence shown here is derived from an EMBL/GenBank/DDBJ whole genome shotgun (WGS) entry which is preliminary data.</text>
</comment>
<dbReference type="Pfam" id="PF01494">
    <property type="entry name" value="FAD_binding_3"/>
    <property type="match status" value="2"/>
</dbReference>
<evidence type="ECO:0000256" key="1">
    <source>
        <dbReference type="SAM" id="MobiDB-lite"/>
    </source>
</evidence>
<organism evidence="3 4">
    <name type="scientific">Streptomyces andamanensis</name>
    <dbReference type="NCBI Taxonomy" id="1565035"/>
    <lineage>
        <taxon>Bacteria</taxon>
        <taxon>Bacillati</taxon>
        <taxon>Actinomycetota</taxon>
        <taxon>Actinomycetes</taxon>
        <taxon>Kitasatosporales</taxon>
        <taxon>Streptomycetaceae</taxon>
        <taxon>Streptomyces</taxon>
    </lineage>
</organism>
<dbReference type="InterPro" id="IPR051704">
    <property type="entry name" value="FAD_aromatic-hydroxylase"/>
</dbReference>
<evidence type="ECO:0000313" key="4">
    <source>
        <dbReference type="Proteomes" id="UP001595824"/>
    </source>
</evidence>
<dbReference type="PANTHER" id="PTHR46865:SF2">
    <property type="entry name" value="MONOOXYGENASE"/>
    <property type="match status" value="1"/>
</dbReference>
<dbReference type="InterPro" id="IPR002938">
    <property type="entry name" value="FAD-bd"/>
</dbReference>
<dbReference type="RefSeq" id="WP_381736520.1">
    <property type="nucleotide sequence ID" value="NZ_JBHSDP010000003.1"/>
</dbReference>
<dbReference type="PRINTS" id="PR00420">
    <property type="entry name" value="RNGMNOXGNASE"/>
</dbReference>
<name>A0ABV8T5Q1_9ACTN</name>
<feature type="region of interest" description="Disordered" evidence="1">
    <location>
        <begin position="391"/>
        <end position="413"/>
    </location>
</feature>
<dbReference type="EMBL" id="JBHSDP010000003">
    <property type="protein sequence ID" value="MFC4326448.1"/>
    <property type="molecule type" value="Genomic_DNA"/>
</dbReference>
<gene>
    <name evidence="3" type="ORF">ACFPC0_01100</name>
</gene>
<feature type="domain" description="FAD-binding" evidence="2">
    <location>
        <begin position="290"/>
        <end position="352"/>
    </location>
</feature>
<protein>
    <submittedName>
        <fullName evidence="3">FAD-dependent monooxygenase</fullName>
    </submittedName>
</protein>
<dbReference type="Gene3D" id="3.50.50.60">
    <property type="entry name" value="FAD/NAD(P)-binding domain"/>
    <property type="match status" value="1"/>
</dbReference>
<dbReference type="SUPFAM" id="SSF51905">
    <property type="entry name" value="FAD/NAD(P)-binding domain"/>
    <property type="match status" value="1"/>
</dbReference>
<proteinExistence type="predicted"/>
<dbReference type="Gene3D" id="3.30.9.10">
    <property type="entry name" value="D-Amino Acid Oxidase, subunit A, domain 2"/>
    <property type="match status" value="1"/>
</dbReference>
<keyword evidence="3" id="KW-0560">Oxidoreductase</keyword>
<sequence length="413" mass="44676">MNALHTTNTASRPARRVLISGASIAGPALAYWLDRYGFEVTVVEKAPAVRGGGYAIDIRGTAREAVERMGLLPRLRAAHVDSRRITFIDPAGGTVGALRPEQMTGGEAGLDLEVRRGDLAAALQEALGDRVEFLFEDSIAALDDDGDCVHVVLDSGARRDVDLVIGADGLHSNTRRLVLGPEEPFHHYLGHVFAGFTLPNEFGLAHEGVIWNDVGRSAVLYAHEPADRVHGFLTFTRDVPPFEAFRDPRAQRDLVAARFPERVWHVPRLVEAMGEADDLFFDIVSQIHLPAWSRGRVAFAGDAAHATSFLSGQGSSVALVGAYVLAGELAAHTDHTAAFAAYEHLMRPFAERNQALATSGGTIVTPTTREQLESRNALLRDPEFLAKELATPGAQTHREAHSGLVLPDYPGAR</sequence>
<accession>A0ABV8T5Q1</accession>
<dbReference type="GO" id="GO:0004497">
    <property type="term" value="F:monooxygenase activity"/>
    <property type="evidence" value="ECO:0007669"/>
    <property type="project" value="UniProtKB-KW"/>
</dbReference>
<dbReference type="PANTHER" id="PTHR46865">
    <property type="entry name" value="OXIDOREDUCTASE-RELATED"/>
    <property type="match status" value="1"/>
</dbReference>
<dbReference type="InterPro" id="IPR036188">
    <property type="entry name" value="FAD/NAD-bd_sf"/>
</dbReference>
<feature type="domain" description="FAD-binding" evidence="2">
    <location>
        <begin position="16"/>
        <end position="177"/>
    </location>
</feature>